<dbReference type="AlphaFoldDB" id="A0A644T5X7"/>
<name>A0A644T5X7_9ZZZZ</name>
<reference evidence="1" key="1">
    <citation type="submission" date="2019-08" db="EMBL/GenBank/DDBJ databases">
        <authorList>
            <person name="Kucharzyk K."/>
            <person name="Murdoch R.W."/>
            <person name="Higgins S."/>
            <person name="Loffler F."/>
        </authorList>
    </citation>
    <scope>NUCLEOTIDE SEQUENCE</scope>
</reference>
<proteinExistence type="predicted"/>
<comment type="caution">
    <text evidence="1">The sequence shown here is derived from an EMBL/GenBank/DDBJ whole genome shotgun (WGS) entry which is preliminary data.</text>
</comment>
<protein>
    <recommendedName>
        <fullName evidence="2">Polymerase beta nucleotidyltransferase domain-containing protein</fullName>
    </recommendedName>
</protein>
<dbReference type="EMBL" id="VSSQ01000017">
    <property type="protein sequence ID" value="MPL62318.1"/>
    <property type="molecule type" value="Genomic_DNA"/>
</dbReference>
<evidence type="ECO:0008006" key="2">
    <source>
        <dbReference type="Google" id="ProtNLM"/>
    </source>
</evidence>
<gene>
    <name evidence="1" type="ORF">SDC9_07932</name>
</gene>
<accession>A0A644T5X7</accession>
<organism evidence="1">
    <name type="scientific">bioreactor metagenome</name>
    <dbReference type="NCBI Taxonomy" id="1076179"/>
    <lineage>
        <taxon>unclassified sequences</taxon>
        <taxon>metagenomes</taxon>
        <taxon>ecological metagenomes</taxon>
    </lineage>
</organism>
<sequence length="194" mass="22795">MDSLVKIFQANNGDVRLKVLRFFLVNDKESFSIDDVEFNTKTRRDPLKKDLLFLAGAGFLERRLEKNTSVYRFNQNFEYKEALYNLVFDLKNLNKKIILDKFKKIGRIKLFSLTGVFIEDTDIDLDILVVVDILKPKEANKITAELDATFASKLKVLIMDIEEFNYRKKMFDRFLHLVLDSQRITLIDKLSDKI</sequence>
<evidence type="ECO:0000313" key="1">
    <source>
        <dbReference type="EMBL" id="MPL62318.1"/>
    </source>
</evidence>